<gene>
    <name evidence="1" type="ORF">BSF38_05436</name>
</gene>
<reference evidence="2" key="1">
    <citation type="submission" date="2016-12" db="EMBL/GenBank/DDBJ databases">
        <title>Comparative genomics of four Isosphaeraceae planctomycetes: a common pool of plasmids and glycoside hydrolase genes.</title>
        <authorList>
            <person name="Ivanova A."/>
        </authorList>
    </citation>
    <scope>NUCLEOTIDE SEQUENCE [LARGE SCALE GENOMIC DNA]</scope>
    <source>
        <strain evidence="2">PX4</strain>
    </source>
</reference>
<evidence type="ECO:0000313" key="1">
    <source>
        <dbReference type="EMBL" id="APW63856.1"/>
    </source>
</evidence>
<dbReference type="AlphaFoldDB" id="A0A1U7CY77"/>
<dbReference type="KEGG" id="pbor:BSF38_05436"/>
<name>A0A1U7CY77_9BACT</name>
<protein>
    <submittedName>
        <fullName evidence="1">Uncharacterized protein</fullName>
    </submittedName>
</protein>
<dbReference type="STRING" id="1387353.BSF38_05436"/>
<organism evidence="1 2">
    <name type="scientific">Paludisphaera borealis</name>
    <dbReference type="NCBI Taxonomy" id="1387353"/>
    <lineage>
        <taxon>Bacteria</taxon>
        <taxon>Pseudomonadati</taxon>
        <taxon>Planctomycetota</taxon>
        <taxon>Planctomycetia</taxon>
        <taxon>Isosphaerales</taxon>
        <taxon>Isosphaeraceae</taxon>
        <taxon>Paludisphaera</taxon>
    </lineage>
</organism>
<accession>A0A1U7CY77</accession>
<dbReference type="EMBL" id="CP019082">
    <property type="protein sequence ID" value="APW63856.1"/>
    <property type="molecule type" value="Genomic_DNA"/>
</dbReference>
<dbReference type="Proteomes" id="UP000186309">
    <property type="component" value="Chromosome"/>
</dbReference>
<keyword evidence="2" id="KW-1185">Reference proteome</keyword>
<sequence>MVAEEFERPGENPVTGERVVARRRRISHDSELPMKDAYSAFIRERIEREGAGHGSVGR</sequence>
<proteinExistence type="predicted"/>
<evidence type="ECO:0000313" key="2">
    <source>
        <dbReference type="Proteomes" id="UP000186309"/>
    </source>
</evidence>